<dbReference type="Pfam" id="PF00293">
    <property type="entry name" value="NUDIX"/>
    <property type="match status" value="1"/>
</dbReference>
<keyword evidence="3" id="KW-0515">Mutator protein</keyword>
<evidence type="ECO:0000256" key="12">
    <source>
        <dbReference type="RuleBase" id="RU003476"/>
    </source>
</evidence>
<feature type="domain" description="Nudix hydrolase" evidence="14">
    <location>
        <begin position="31"/>
        <end position="157"/>
    </location>
</feature>
<evidence type="ECO:0000256" key="13">
    <source>
        <dbReference type="SAM" id="MobiDB-lite"/>
    </source>
</evidence>
<protein>
    <recommendedName>
        <fullName evidence="11">8-oxo-dGTP diphosphatase</fullName>
        <ecNumber evidence="11">3.6.1.55</ecNumber>
    </recommendedName>
</protein>
<evidence type="ECO:0000256" key="4">
    <source>
        <dbReference type="ARBA" id="ARBA00022705"/>
    </source>
</evidence>
<dbReference type="Proteomes" id="UP001610861">
    <property type="component" value="Unassembled WGS sequence"/>
</dbReference>
<comment type="cofactor">
    <cofactor evidence="1">
        <name>Mg(2+)</name>
        <dbReference type="ChEBI" id="CHEBI:18420"/>
    </cofactor>
</comment>
<evidence type="ECO:0000256" key="10">
    <source>
        <dbReference type="ARBA" id="ARBA00035861"/>
    </source>
</evidence>
<evidence type="ECO:0000256" key="8">
    <source>
        <dbReference type="ARBA" id="ARBA00022842"/>
    </source>
</evidence>
<keyword evidence="16" id="KW-1185">Reference proteome</keyword>
<dbReference type="InterPro" id="IPR000086">
    <property type="entry name" value="NUDIX_hydrolase_dom"/>
</dbReference>
<comment type="caution">
    <text evidence="15">The sequence shown here is derived from an EMBL/GenBank/DDBJ whole genome shotgun (WGS) entry which is preliminary data.</text>
</comment>
<dbReference type="EMBL" id="JBIQWL010000001">
    <property type="protein sequence ID" value="MFH8249640.1"/>
    <property type="molecule type" value="Genomic_DNA"/>
</dbReference>
<comment type="catalytic activity">
    <reaction evidence="10">
        <text>8-oxo-dGTP + H2O = 8-oxo-dGMP + diphosphate + H(+)</text>
        <dbReference type="Rhea" id="RHEA:31575"/>
        <dbReference type="ChEBI" id="CHEBI:15377"/>
        <dbReference type="ChEBI" id="CHEBI:15378"/>
        <dbReference type="ChEBI" id="CHEBI:33019"/>
        <dbReference type="ChEBI" id="CHEBI:63224"/>
        <dbReference type="ChEBI" id="CHEBI:77896"/>
        <dbReference type="EC" id="3.6.1.55"/>
    </reaction>
</comment>
<dbReference type="PRINTS" id="PR00502">
    <property type="entry name" value="NUDIXFAMILY"/>
</dbReference>
<proteinExistence type="inferred from homology"/>
<evidence type="ECO:0000256" key="6">
    <source>
        <dbReference type="ARBA" id="ARBA00022763"/>
    </source>
</evidence>
<reference evidence="15 16" key="1">
    <citation type="submission" date="2024-09" db="EMBL/GenBank/DDBJ databases">
        <authorList>
            <person name="Pan X."/>
        </authorList>
    </citation>
    <scope>NUCLEOTIDE SEQUENCE [LARGE SCALE GENOMIC DNA]</scope>
    <source>
        <strain evidence="15 16">B2969</strain>
    </source>
</reference>
<dbReference type="PANTHER" id="PTHR47707:SF1">
    <property type="entry name" value="NUDIX HYDROLASE FAMILY PROTEIN"/>
    <property type="match status" value="1"/>
</dbReference>
<dbReference type="InterPro" id="IPR015797">
    <property type="entry name" value="NUDIX_hydrolase-like_dom_sf"/>
</dbReference>
<dbReference type="EC" id="3.6.1.55" evidence="11"/>
<dbReference type="InterPro" id="IPR020476">
    <property type="entry name" value="Nudix_hydrolase"/>
</dbReference>
<feature type="region of interest" description="Disordered" evidence="13">
    <location>
        <begin position="1"/>
        <end position="22"/>
    </location>
</feature>
<evidence type="ECO:0000256" key="5">
    <source>
        <dbReference type="ARBA" id="ARBA00022723"/>
    </source>
</evidence>
<evidence type="ECO:0000256" key="9">
    <source>
        <dbReference type="ARBA" id="ARBA00023204"/>
    </source>
</evidence>
<dbReference type="SUPFAM" id="SSF55811">
    <property type="entry name" value="Nudix"/>
    <property type="match status" value="1"/>
</dbReference>
<dbReference type="PANTHER" id="PTHR47707">
    <property type="entry name" value="8-OXO-DGTP DIPHOSPHATASE"/>
    <property type="match status" value="1"/>
</dbReference>
<dbReference type="InterPro" id="IPR047127">
    <property type="entry name" value="MutT-like"/>
</dbReference>
<keyword evidence="9" id="KW-0234">DNA repair</keyword>
<evidence type="ECO:0000313" key="16">
    <source>
        <dbReference type="Proteomes" id="UP001610861"/>
    </source>
</evidence>
<keyword evidence="6" id="KW-0227">DNA damage</keyword>
<evidence type="ECO:0000256" key="11">
    <source>
        <dbReference type="ARBA" id="ARBA00038905"/>
    </source>
</evidence>
<keyword evidence="5" id="KW-0479">Metal-binding</keyword>
<comment type="similarity">
    <text evidence="2 12">Belongs to the Nudix hydrolase family.</text>
</comment>
<evidence type="ECO:0000256" key="1">
    <source>
        <dbReference type="ARBA" id="ARBA00001946"/>
    </source>
</evidence>
<organism evidence="15 16">
    <name type="scientific">Microbacterium alkaliflavum</name>
    <dbReference type="NCBI Taxonomy" id="3248839"/>
    <lineage>
        <taxon>Bacteria</taxon>
        <taxon>Bacillati</taxon>
        <taxon>Actinomycetota</taxon>
        <taxon>Actinomycetes</taxon>
        <taxon>Micrococcales</taxon>
        <taxon>Microbacteriaceae</taxon>
        <taxon>Microbacterium</taxon>
    </lineage>
</organism>
<sequence>MDGELWDLTDAAGTPIGRTHRRGDPEFPQGLFHVIAAVCVVRDDGLVLITQRAAVKDYALMWEFPAGSALTGETSRQAAVRELGEETGLRADEDALEPVGRVVEAEALLDLYVVHGLADLTLALDPDEVVDSAWVPLDEVFRRCDDGVMAGPWIKRMAILGDTLAEMVPR</sequence>
<keyword evidence="4" id="KW-0235">DNA replication</keyword>
<gene>
    <name evidence="15" type="ORF">ACH3VR_04640</name>
</gene>
<dbReference type="RefSeq" id="WP_396639574.1">
    <property type="nucleotide sequence ID" value="NZ_JBIQWL010000001.1"/>
</dbReference>
<keyword evidence="8" id="KW-0460">Magnesium</keyword>
<evidence type="ECO:0000259" key="14">
    <source>
        <dbReference type="PROSITE" id="PS51462"/>
    </source>
</evidence>
<dbReference type="CDD" id="cd04693">
    <property type="entry name" value="NUDIX_Hydrolase"/>
    <property type="match status" value="1"/>
</dbReference>
<evidence type="ECO:0000256" key="3">
    <source>
        <dbReference type="ARBA" id="ARBA00022457"/>
    </source>
</evidence>
<dbReference type="PROSITE" id="PS51462">
    <property type="entry name" value="NUDIX"/>
    <property type="match status" value="1"/>
</dbReference>
<evidence type="ECO:0000256" key="7">
    <source>
        <dbReference type="ARBA" id="ARBA00022801"/>
    </source>
</evidence>
<dbReference type="PROSITE" id="PS00893">
    <property type="entry name" value="NUDIX_BOX"/>
    <property type="match status" value="1"/>
</dbReference>
<dbReference type="Gene3D" id="3.90.79.10">
    <property type="entry name" value="Nucleoside Triphosphate Pyrophosphohydrolase"/>
    <property type="match status" value="1"/>
</dbReference>
<dbReference type="InterPro" id="IPR020084">
    <property type="entry name" value="NUDIX_hydrolase_CS"/>
</dbReference>
<accession>A0ABW7Q470</accession>
<keyword evidence="7 12" id="KW-0378">Hydrolase</keyword>
<evidence type="ECO:0000313" key="15">
    <source>
        <dbReference type="EMBL" id="MFH8249640.1"/>
    </source>
</evidence>
<evidence type="ECO:0000256" key="2">
    <source>
        <dbReference type="ARBA" id="ARBA00005582"/>
    </source>
</evidence>
<name>A0ABW7Q470_9MICO</name>